<organism evidence="2 3">
    <name type="scientific">Dreissena polymorpha</name>
    <name type="common">Zebra mussel</name>
    <name type="synonym">Mytilus polymorpha</name>
    <dbReference type="NCBI Taxonomy" id="45954"/>
    <lineage>
        <taxon>Eukaryota</taxon>
        <taxon>Metazoa</taxon>
        <taxon>Spiralia</taxon>
        <taxon>Lophotrochozoa</taxon>
        <taxon>Mollusca</taxon>
        <taxon>Bivalvia</taxon>
        <taxon>Autobranchia</taxon>
        <taxon>Heteroconchia</taxon>
        <taxon>Euheterodonta</taxon>
        <taxon>Imparidentia</taxon>
        <taxon>Neoheterodontei</taxon>
        <taxon>Myida</taxon>
        <taxon>Dreissenoidea</taxon>
        <taxon>Dreissenidae</taxon>
        <taxon>Dreissena</taxon>
    </lineage>
</organism>
<sequence>MEEISATLKNMKNDNSPGSDGFTTEFLKNDGLDLHIPMDKKTNNGRSPTQFQEDIELSSADISLPGGRIIQGKLSRLLTLTIFELSRAIIRTNVLTKFHEDWSINVNYQVLRRKLPPGGHVFQRTRAIFKHRDIIKTYI</sequence>
<name>A0A9D4BKT5_DREPO</name>
<protein>
    <submittedName>
        <fullName evidence="2">Uncharacterized protein</fullName>
    </submittedName>
</protein>
<feature type="compositionally biased region" description="Polar residues" evidence="1">
    <location>
        <begin position="7"/>
        <end position="20"/>
    </location>
</feature>
<gene>
    <name evidence="2" type="ORF">DPMN_066743</name>
</gene>
<reference evidence="2" key="1">
    <citation type="journal article" date="2019" name="bioRxiv">
        <title>The Genome of the Zebra Mussel, Dreissena polymorpha: A Resource for Invasive Species Research.</title>
        <authorList>
            <person name="McCartney M.A."/>
            <person name="Auch B."/>
            <person name="Kono T."/>
            <person name="Mallez S."/>
            <person name="Zhang Y."/>
            <person name="Obille A."/>
            <person name="Becker A."/>
            <person name="Abrahante J.E."/>
            <person name="Garbe J."/>
            <person name="Badalamenti J.P."/>
            <person name="Herman A."/>
            <person name="Mangelson H."/>
            <person name="Liachko I."/>
            <person name="Sullivan S."/>
            <person name="Sone E.D."/>
            <person name="Koren S."/>
            <person name="Silverstein K.A.T."/>
            <person name="Beckman K.B."/>
            <person name="Gohl D.M."/>
        </authorList>
    </citation>
    <scope>NUCLEOTIDE SEQUENCE</scope>
    <source>
        <strain evidence="2">Duluth1</strain>
        <tissue evidence="2">Whole animal</tissue>
    </source>
</reference>
<comment type="caution">
    <text evidence="2">The sequence shown here is derived from an EMBL/GenBank/DDBJ whole genome shotgun (WGS) entry which is preliminary data.</text>
</comment>
<evidence type="ECO:0000313" key="3">
    <source>
        <dbReference type="Proteomes" id="UP000828390"/>
    </source>
</evidence>
<evidence type="ECO:0000256" key="1">
    <source>
        <dbReference type="SAM" id="MobiDB-lite"/>
    </source>
</evidence>
<dbReference type="AlphaFoldDB" id="A0A9D4BKT5"/>
<dbReference type="Proteomes" id="UP000828390">
    <property type="component" value="Unassembled WGS sequence"/>
</dbReference>
<dbReference type="EMBL" id="JAIWYP010000014">
    <property type="protein sequence ID" value="KAH3707341.1"/>
    <property type="molecule type" value="Genomic_DNA"/>
</dbReference>
<proteinExistence type="predicted"/>
<keyword evidence="3" id="KW-1185">Reference proteome</keyword>
<accession>A0A9D4BKT5</accession>
<evidence type="ECO:0000313" key="2">
    <source>
        <dbReference type="EMBL" id="KAH3707341.1"/>
    </source>
</evidence>
<reference evidence="2" key="2">
    <citation type="submission" date="2020-11" db="EMBL/GenBank/DDBJ databases">
        <authorList>
            <person name="McCartney M.A."/>
            <person name="Auch B."/>
            <person name="Kono T."/>
            <person name="Mallez S."/>
            <person name="Becker A."/>
            <person name="Gohl D.M."/>
            <person name="Silverstein K.A.T."/>
            <person name="Koren S."/>
            <person name="Bechman K.B."/>
            <person name="Herman A."/>
            <person name="Abrahante J.E."/>
            <person name="Garbe J."/>
        </authorList>
    </citation>
    <scope>NUCLEOTIDE SEQUENCE</scope>
    <source>
        <strain evidence="2">Duluth1</strain>
        <tissue evidence="2">Whole animal</tissue>
    </source>
</reference>
<feature type="region of interest" description="Disordered" evidence="1">
    <location>
        <begin position="1"/>
        <end position="20"/>
    </location>
</feature>